<sequence>MTFGQQFNLQIFIKTILICFAFFCDLVSPRCLFIKHGTFEHYCRGYYPQEVSIKYRDKLITFGEPYAIYKEVNVSAEYLISLKLSELHSCPVIRSSGPQSYTCVPTATEIKFLRAMGLCHEYNLQIADELIRNCLKQNGRRHENFVSPQRQLLHYTLVTKLETSGAAVAALDNSQLSQMFYVMMVVAALCCCSYGLR</sequence>
<keyword evidence="1" id="KW-0472">Membrane</keyword>
<evidence type="ECO:0000256" key="1">
    <source>
        <dbReference type="SAM" id="Phobius"/>
    </source>
</evidence>
<keyword evidence="1" id="KW-1133">Transmembrane helix</keyword>
<dbReference type="GeneID" id="109611983"/>
<reference evidence="3" key="1">
    <citation type="submission" date="2025-08" db="UniProtKB">
        <authorList>
            <consortium name="RefSeq"/>
        </authorList>
    </citation>
    <scope>IDENTIFICATION</scope>
    <source>
        <strain evidence="3">Aabys</strain>
        <tissue evidence="3">Whole body</tissue>
    </source>
</reference>
<dbReference type="RefSeq" id="XP_019891075.1">
    <property type="nucleotide sequence ID" value="XM_020035516.2"/>
</dbReference>
<dbReference type="AlphaFoldDB" id="A0A9J7DCT4"/>
<dbReference type="Proteomes" id="UP001652621">
    <property type="component" value="Unplaced"/>
</dbReference>
<dbReference type="KEGG" id="mde:109611983"/>
<dbReference type="OrthoDB" id="7861146at2759"/>
<evidence type="ECO:0000313" key="2">
    <source>
        <dbReference type="Proteomes" id="UP001652621"/>
    </source>
</evidence>
<keyword evidence="1" id="KW-0812">Transmembrane</keyword>
<protein>
    <submittedName>
        <fullName evidence="3">Uncharacterized protein LOC109611983</fullName>
    </submittedName>
</protein>
<proteinExistence type="predicted"/>
<accession>A0A9J7DCT4</accession>
<gene>
    <name evidence="3" type="primary">LOC109611983</name>
</gene>
<feature type="transmembrane region" description="Helical" evidence="1">
    <location>
        <begin position="179"/>
        <end position="196"/>
    </location>
</feature>
<name>A0A9J7DCT4_MUSDO</name>
<evidence type="ECO:0000313" key="3">
    <source>
        <dbReference type="RefSeq" id="XP_019891075.1"/>
    </source>
</evidence>
<organism evidence="2 3">
    <name type="scientific">Musca domestica</name>
    <name type="common">House fly</name>
    <dbReference type="NCBI Taxonomy" id="7370"/>
    <lineage>
        <taxon>Eukaryota</taxon>
        <taxon>Metazoa</taxon>
        <taxon>Ecdysozoa</taxon>
        <taxon>Arthropoda</taxon>
        <taxon>Hexapoda</taxon>
        <taxon>Insecta</taxon>
        <taxon>Pterygota</taxon>
        <taxon>Neoptera</taxon>
        <taxon>Endopterygota</taxon>
        <taxon>Diptera</taxon>
        <taxon>Brachycera</taxon>
        <taxon>Muscomorpha</taxon>
        <taxon>Muscoidea</taxon>
        <taxon>Muscidae</taxon>
        <taxon>Musca</taxon>
    </lineage>
</organism>
<keyword evidence="2" id="KW-1185">Reference proteome</keyword>
<dbReference type="VEuPathDB" id="VectorBase:MDOMA2_000109"/>